<comment type="caution">
    <text evidence="6">The sequence shown here is derived from an EMBL/GenBank/DDBJ whole genome shotgun (WGS) entry which is preliminary data.</text>
</comment>
<keyword evidence="3 5" id="KW-1133">Transmembrane helix</keyword>
<dbReference type="SUPFAM" id="SSF90123">
    <property type="entry name" value="ABC transporter transmembrane region"/>
    <property type="match status" value="1"/>
</dbReference>
<gene>
    <name evidence="6" type="ORF">DCF17_03295</name>
</gene>
<keyword evidence="2 5" id="KW-0812">Transmembrane</keyword>
<dbReference type="GO" id="GO:0005886">
    <property type="term" value="C:plasma membrane"/>
    <property type="evidence" value="ECO:0007669"/>
    <property type="project" value="UniProtKB-SubCell"/>
</dbReference>
<reference evidence="6 7" key="2">
    <citation type="submission" date="2018-06" db="EMBL/GenBank/DDBJ databases">
        <title>Metagenomic assembly of (sub)arctic Cyanobacteria and their associated microbiome from non-axenic cultures.</title>
        <authorList>
            <person name="Baurain D."/>
        </authorList>
    </citation>
    <scope>NUCLEOTIDE SEQUENCE [LARGE SCALE GENOMIC DNA]</scope>
    <source>
        <strain evidence="6">ULC041bin1</strain>
    </source>
</reference>
<dbReference type="InterPro" id="IPR036640">
    <property type="entry name" value="ABC1_TM_sf"/>
</dbReference>
<dbReference type="EMBL" id="QBMN01000014">
    <property type="protein sequence ID" value="PZO44753.1"/>
    <property type="molecule type" value="Genomic_DNA"/>
</dbReference>
<comment type="subcellular location">
    <subcellularLocation>
        <location evidence="1">Cell membrane</location>
        <topology evidence="1">Multi-pass membrane protein</topology>
    </subcellularLocation>
</comment>
<dbReference type="GO" id="GO:0005524">
    <property type="term" value="F:ATP binding"/>
    <property type="evidence" value="ECO:0007669"/>
    <property type="project" value="InterPro"/>
</dbReference>
<dbReference type="Proteomes" id="UP000249081">
    <property type="component" value="Unassembled WGS sequence"/>
</dbReference>
<proteinExistence type="predicted"/>
<organism evidence="6 7">
    <name type="scientific">Shackletoniella antarctica</name>
    <dbReference type="NCBI Taxonomy" id="268115"/>
    <lineage>
        <taxon>Bacteria</taxon>
        <taxon>Bacillati</taxon>
        <taxon>Cyanobacteriota</taxon>
        <taxon>Cyanophyceae</taxon>
        <taxon>Oculatellales</taxon>
        <taxon>Oculatellaceae</taxon>
        <taxon>Shackletoniella</taxon>
    </lineage>
</organism>
<evidence type="ECO:0000313" key="6">
    <source>
        <dbReference type="EMBL" id="PZO44753.1"/>
    </source>
</evidence>
<accession>A0A2W4WHZ6</accession>
<protein>
    <submittedName>
        <fullName evidence="6">Uncharacterized protein</fullName>
    </submittedName>
</protein>
<sequence length="120" mass="12674">MGLLKDVVVTAFLPMLGNTLILIGMVVPMLWLPLKLTLLALATISLFSLTTLRRRRIKKVSRQQEGAIAAATADRLVCVDDVCGSADSEALVGHALLLLNAVAFAHHPAAAKEASQAGFA</sequence>
<evidence type="ECO:0000256" key="2">
    <source>
        <dbReference type="ARBA" id="ARBA00022692"/>
    </source>
</evidence>
<evidence type="ECO:0000256" key="5">
    <source>
        <dbReference type="SAM" id="Phobius"/>
    </source>
</evidence>
<name>A0A2W4WHZ6_9CYAN</name>
<evidence type="ECO:0000313" key="7">
    <source>
        <dbReference type="Proteomes" id="UP000249081"/>
    </source>
</evidence>
<feature type="transmembrane region" description="Helical" evidence="5">
    <location>
        <begin position="7"/>
        <end position="30"/>
    </location>
</feature>
<evidence type="ECO:0000256" key="3">
    <source>
        <dbReference type="ARBA" id="ARBA00022989"/>
    </source>
</evidence>
<reference evidence="7" key="1">
    <citation type="submission" date="2018-04" db="EMBL/GenBank/DDBJ databases">
        <authorList>
            <person name="Cornet L."/>
        </authorList>
    </citation>
    <scope>NUCLEOTIDE SEQUENCE [LARGE SCALE GENOMIC DNA]</scope>
</reference>
<dbReference type="AlphaFoldDB" id="A0A2W4WHZ6"/>
<evidence type="ECO:0000256" key="1">
    <source>
        <dbReference type="ARBA" id="ARBA00004651"/>
    </source>
</evidence>
<feature type="transmembrane region" description="Helical" evidence="5">
    <location>
        <begin position="36"/>
        <end position="52"/>
    </location>
</feature>
<keyword evidence="4 5" id="KW-0472">Membrane</keyword>
<evidence type="ECO:0000256" key="4">
    <source>
        <dbReference type="ARBA" id="ARBA00023136"/>
    </source>
</evidence>